<proteinExistence type="predicted"/>
<dbReference type="STRING" id="686796.SAMN04488104_10459"/>
<sequence>MYYLFTSVKKDIQKGISIFFNVVKSLIAEV</sequence>
<dbReference type="Proteomes" id="UP000199060">
    <property type="component" value="Unassembled WGS sequence"/>
</dbReference>
<name>A0A1G6WJU7_9BACT</name>
<evidence type="ECO:0000313" key="2">
    <source>
        <dbReference type="Proteomes" id="UP000199060"/>
    </source>
</evidence>
<organism evidence="1 2">
    <name type="scientific">Algoriphagus faecimaris</name>
    <dbReference type="NCBI Taxonomy" id="686796"/>
    <lineage>
        <taxon>Bacteria</taxon>
        <taxon>Pseudomonadati</taxon>
        <taxon>Bacteroidota</taxon>
        <taxon>Cytophagia</taxon>
        <taxon>Cytophagales</taxon>
        <taxon>Cyclobacteriaceae</taxon>
        <taxon>Algoriphagus</taxon>
    </lineage>
</organism>
<accession>A0A1G6WJU7</accession>
<dbReference type="AlphaFoldDB" id="A0A1G6WJU7"/>
<reference evidence="2" key="1">
    <citation type="submission" date="2016-10" db="EMBL/GenBank/DDBJ databases">
        <authorList>
            <person name="Varghese N."/>
            <person name="Submissions S."/>
        </authorList>
    </citation>
    <scope>NUCLEOTIDE SEQUENCE [LARGE SCALE GENOMIC DNA]</scope>
    <source>
        <strain evidence="2">DSM 23095</strain>
    </source>
</reference>
<keyword evidence="2" id="KW-1185">Reference proteome</keyword>
<gene>
    <name evidence="1" type="ORF">SAMN04488104_10459</name>
</gene>
<protein>
    <submittedName>
        <fullName evidence="1">Uncharacterized protein</fullName>
    </submittedName>
</protein>
<evidence type="ECO:0000313" key="1">
    <source>
        <dbReference type="EMBL" id="SDD66088.1"/>
    </source>
</evidence>
<dbReference type="EMBL" id="FNAC01000045">
    <property type="protein sequence ID" value="SDD66088.1"/>
    <property type="molecule type" value="Genomic_DNA"/>
</dbReference>